<dbReference type="PROSITE" id="PS50041">
    <property type="entry name" value="C_TYPE_LECTIN_2"/>
    <property type="match status" value="1"/>
</dbReference>
<protein>
    <recommendedName>
        <fullName evidence="2">C-type lectin domain-containing protein</fullName>
    </recommendedName>
</protein>
<feature type="chain" id="PRO_5013152451" description="C-type lectin domain-containing protein" evidence="1">
    <location>
        <begin position="26"/>
        <end position="274"/>
    </location>
</feature>
<dbReference type="Proteomes" id="UP000076420">
    <property type="component" value="Unassembled WGS sequence"/>
</dbReference>
<dbReference type="OrthoDB" id="6285913at2759"/>
<feature type="signal peptide" evidence="1">
    <location>
        <begin position="1"/>
        <end position="25"/>
    </location>
</feature>
<dbReference type="VEuPathDB" id="VectorBase:BGLB029773"/>
<dbReference type="CDD" id="cd00037">
    <property type="entry name" value="CLECT"/>
    <property type="match status" value="1"/>
</dbReference>
<dbReference type="SUPFAM" id="SSF56436">
    <property type="entry name" value="C-type lectin-like"/>
    <property type="match status" value="1"/>
</dbReference>
<dbReference type="STRING" id="6526.A0A2C9LDK3"/>
<gene>
    <name evidence="3" type="primary">106074424</name>
</gene>
<evidence type="ECO:0000313" key="4">
    <source>
        <dbReference type="Proteomes" id="UP000076420"/>
    </source>
</evidence>
<accession>A0A2C9LDK3</accession>
<dbReference type="SMART" id="SM00034">
    <property type="entry name" value="CLECT"/>
    <property type="match status" value="1"/>
</dbReference>
<dbReference type="InterPro" id="IPR050111">
    <property type="entry name" value="C-type_lectin/snaclec_domain"/>
</dbReference>
<dbReference type="InterPro" id="IPR016186">
    <property type="entry name" value="C-type_lectin-like/link_sf"/>
</dbReference>
<evidence type="ECO:0000256" key="1">
    <source>
        <dbReference type="SAM" id="SignalP"/>
    </source>
</evidence>
<dbReference type="KEGG" id="bgt:106074424"/>
<dbReference type="InterPro" id="IPR001304">
    <property type="entry name" value="C-type_lectin-like"/>
</dbReference>
<dbReference type="VEuPathDB" id="VectorBase:BGLAX_051070"/>
<dbReference type="AlphaFoldDB" id="A0A2C9LDK3"/>
<organism evidence="3 4">
    <name type="scientific">Biomphalaria glabrata</name>
    <name type="common">Bloodfluke planorb</name>
    <name type="synonym">Freshwater snail</name>
    <dbReference type="NCBI Taxonomy" id="6526"/>
    <lineage>
        <taxon>Eukaryota</taxon>
        <taxon>Metazoa</taxon>
        <taxon>Spiralia</taxon>
        <taxon>Lophotrochozoa</taxon>
        <taxon>Mollusca</taxon>
        <taxon>Gastropoda</taxon>
        <taxon>Heterobranchia</taxon>
        <taxon>Euthyneura</taxon>
        <taxon>Panpulmonata</taxon>
        <taxon>Hygrophila</taxon>
        <taxon>Lymnaeoidea</taxon>
        <taxon>Planorbidae</taxon>
        <taxon>Biomphalaria</taxon>
    </lineage>
</organism>
<feature type="domain" description="C-type lectin" evidence="2">
    <location>
        <begin position="40"/>
        <end position="156"/>
    </location>
</feature>
<sequence length="274" mass="31226">MFLSELSISCFYVIEVLVQLSKVTADSDHVDSVCGENIRIDNYCYLYSKHLMSWSSAKFFCQSNGMVLARTENLRLLSQRVRERNPRGSSGIWVGASDVDVEGKYVWIDSYTPVAAELWAPGFPNKNNSYLDCVHVDINFYIRNVRCTRKFEVLCQYSIIVRSTFDNDKYQCHCASGTCTNEGKCQNPNDLCEPEYFGPYCQFKNVEATIKGTAGVLQDNDDKTCLTSVKSPLEIKLDTQQPFSWLRVVMKEKVRRYSQRVTLLALVSVELLSA</sequence>
<reference evidence="3" key="1">
    <citation type="submission" date="2020-05" db="UniProtKB">
        <authorList>
            <consortium name="EnsemblMetazoa"/>
        </authorList>
    </citation>
    <scope>IDENTIFICATION</scope>
    <source>
        <strain evidence="3">BB02</strain>
    </source>
</reference>
<dbReference type="Pfam" id="PF00059">
    <property type="entry name" value="Lectin_C"/>
    <property type="match status" value="1"/>
</dbReference>
<name>A0A2C9LDK3_BIOGL</name>
<dbReference type="InterPro" id="IPR016187">
    <property type="entry name" value="CTDL_fold"/>
</dbReference>
<dbReference type="Gene3D" id="3.10.100.10">
    <property type="entry name" value="Mannose-Binding Protein A, subunit A"/>
    <property type="match status" value="1"/>
</dbReference>
<evidence type="ECO:0000259" key="2">
    <source>
        <dbReference type="PROSITE" id="PS50041"/>
    </source>
</evidence>
<proteinExistence type="predicted"/>
<evidence type="ECO:0000313" key="3">
    <source>
        <dbReference type="EnsemblMetazoa" id="BGLB029773-PA"/>
    </source>
</evidence>
<dbReference type="PANTHER" id="PTHR22803">
    <property type="entry name" value="MANNOSE, PHOSPHOLIPASE, LECTIN RECEPTOR RELATED"/>
    <property type="match status" value="1"/>
</dbReference>
<keyword evidence="1" id="KW-0732">Signal</keyword>
<dbReference type="EnsemblMetazoa" id="BGLB029773-RA">
    <property type="protein sequence ID" value="BGLB029773-PA"/>
    <property type="gene ID" value="BGLB029773"/>
</dbReference>